<dbReference type="FunFam" id="2.30.29.170:FF:000004">
    <property type="entry name" value="EF-hand domain containing 2"/>
    <property type="match status" value="1"/>
</dbReference>
<organism evidence="7 8">
    <name type="scientific">Cryptotermes secundus</name>
    <dbReference type="NCBI Taxonomy" id="105785"/>
    <lineage>
        <taxon>Eukaryota</taxon>
        <taxon>Metazoa</taxon>
        <taxon>Ecdysozoa</taxon>
        <taxon>Arthropoda</taxon>
        <taxon>Hexapoda</taxon>
        <taxon>Insecta</taxon>
        <taxon>Pterygota</taxon>
        <taxon>Neoptera</taxon>
        <taxon>Polyneoptera</taxon>
        <taxon>Dictyoptera</taxon>
        <taxon>Blattodea</taxon>
        <taxon>Blattoidea</taxon>
        <taxon>Termitoidae</taxon>
        <taxon>Kalotermitidae</taxon>
        <taxon>Cryptotermitinae</taxon>
        <taxon>Cryptotermes</taxon>
    </lineage>
</organism>
<dbReference type="GO" id="GO:0007052">
    <property type="term" value="P:mitotic spindle organization"/>
    <property type="evidence" value="ECO:0007669"/>
    <property type="project" value="TreeGrafter"/>
</dbReference>
<gene>
    <name evidence="7" type="ORF">B7P43_G15397</name>
</gene>
<dbReference type="Proteomes" id="UP000235965">
    <property type="component" value="Unassembled WGS sequence"/>
</dbReference>
<dbReference type="GO" id="GO:0000281">
    <property type="term" value="P:mitotic cytokinesis"/>
    <property type="evidence" value="ECO:0007669"/>
    <property type="project" value="TreeGrafter"/>
</dbReference>
<keyword evidence="3" id="KW-0677">Repeat</keyword>
<keyword evidence="8" id="KW-1185">Reference proteome</keyword>
<dbReference type="STRING" id="105785.A0A2J7QGI0"/>
<dbReference type="Gene3D" id="2.30.29.170">
    <property type="match status" value="3"/>
</dbReference>
<evidence type="ECO:0000259" key="6">
    <source>
        <dbReference type="PROSITE" id="PS51336"/>
    </source>
</evidence>
<dbReference type="PANTHER" id="PTHR12086:SF9">
    <property type="entry name" value="EF-HAND DOMAIN-CONTAINING PROTEIN 1"/>
    <property type="match status" value="1"/>
</dbReference>
<dbReference type="InParanoid" id="A0A2J7QGI0"/>
<dbReference type="Pfam" id="PF06565">
    <property type="entry name" value="DM10_dom"/>
    <property type="match status" value="3"/>
</dbReference>
<accession>A0A2J7QGI0</accession>
<feature type="domain" description="DM10" evidence="6">
    <location>
        <begin position="99"/>
        <end position="204"/>
    </location>
</feature>
<reference evidence="7 8" key="1">
    <citation type="submission" date="2017-12" db="EMBL/GenBank/DDBJ databases">
        <title>Hemimetabolous genomes reveal molecular basis of termite eusociality.</title>
        <authorList>
            <person name="Harrison M.C."/>
            <person name="Jongepier E."/>
            <person name="Robertson H.M."/>
            <person name="Arning N."/>
            <person name="Bitard-Feildel T."/>
            <person name="Chao H."/>
            <person name="Childers C.P."/>
            <person name="Dinh H."/>
            <person name="Doddapaneni H."/>
            <person name="Dugan S."/>
            <person name="Gowin J."/>
            <person name="Greiner C."/>
            <person name="Han Y."/>
            <person name="Hu H."/>
            <person name="Hughes D.S.T."/>
            <person name="Huylmans A.-K."/>
            <person name="Kemena C."/>
            <person name="Kremer L.P.M."/>
            <person name="Lee S.L."/>
            <person name="Lopez-Ezquerra A."/>
            <person name="Mallet L."/>
            <person name="Monroy-Kuhn J.M."/>
            <person name="Moser A."/>
            <person name="Murali S.C."/>
            <person name="Muzny D.M."/>
            <person name="Otani S."/>
            <person name="Piulachs M.-D."/>
            <person name="Poelchau M."/>
            <person name="Qu J."/>
            <person name="Schaub F."/>
            <person name="Wada-Katsumata A."/>
            <person name="Worley K.C."/>
            <person name="Xie Q."/>
            <person name="Ylla G."/>
            <person name="Poulsen M."/>
            <person name="Gibbs R.A."/>
            <person name="Schal C."/>
            <person name="Richards S."/>
            <person name="Belles X."/>
            <person name="Korb J."/>
            <person name="Bornberg-Bauer E."/>
        </authorList>
    </citation>
    <scope>NUCLEOTIDE SEQUENCE [LARGE SCALE GENOMIC DNA]</scope>
    <source>
        <tissue evidence="7">Whole body</tissue>
    </source>
</reference>
<dbReference type="InterPro" id="IPR006602">
    <property type="entry name" value="DM10_dom"/>
</dbReference>
<dbReference type="PROSITE" id="PS51336">
    <property type="entry name" value="DM10"/>
    <property type="match status" value="3"/>
</dbReference>
<dbReference type="SMART" id="SM00676">
    <property type="entry name" value="DM10"/>
    <property type="match status" value="3"/>
</dbReference>
<keyword evidence="2" id="KW-0963">Cytoplasm</keyword>
<comment type="subcellular location">
    <subcellularLocation>
        <location evidence="1">Cytoplasm</location>
        <location evidence="1">Cytoskeleton</location>
        <location evidence="1">Cilium axoneme</location>
    </subcellularLocation>
</comment>
<protein>
    <recommendedName>
        <fullName evidence="6">DM10 domain-containing protein</fullName>
    </recommendedName>
</protein>
<dbReference type="PANTHER" id="PTHR12086">
    <property type="entry name" value="EF-HAND DOMAIN C-TERMINAL CONTAINING PROTEIN"/>
    <property type="match status" value="1"/>
</dbReference>
<evidence type="ECO:0000256" key="2">
    <source>
        <dbReference type="ARBA" id="ARBA00022490"/>
    </source>
</evidence>
<evidence type="ECO:0000256" key="1">
    <source>
        <dbReference type="ARBA" id="ARBA00004430"/>
    </source>
</evidence>
<dbReference type="GO" id="GO:0005930">
    <property type="term" value="C:axoneme"/>
    <property type="evidence" value="ECO:0007669"/>
    <property type="project" value="UniProtKB-SubCell"/>
</dbReference>
<dbReference type="GO" id="GO:0072686">
    <property type="term" value="C:mitotic spindle"/>
    <property type="evidence" value="ECO:0007669"/>
    <property type="project" value="TreeGrafter"/>
</dbReference>
<keyword evidence="5" id="KW-0966">Cell projection</keyword>
<name>A0A2J7QGI0_9NEOP</name>
<sequence>MSVSEAKDIIWMILYSTNKLHVLANLMVTIKFGFDEALPILLPCEIHPFFLTHSVLTQHQIASEHYSSGSSSRFDPSLTYGCVKKCPVSLFVPHYVLCDRLRLTFRAFFKQSVPQSPLEHYRIRQVNIIYFVEDDTITVMEPEVANSGLQQRRLVRRNRIPKTTPGDFWHWKDFNIGIDVTVYGVVYHIVDCDSFTREYLHSQGIVMNDPEEIPPDPYTSLTQLKIKPHSHETKVADDKFKRFLEYDGKVLRFFAVYEDPDSKGRELRPHIIYYYLADDTVEVQDYYRKNNGRDPFPLLLRKMKLPKDWKALSVDFPSVAMEVLERKATSYYTAKDFLVGEIIFILGRRFLIYDADEFTRKYFKEILNITQKDAIDVSKKMPPPLVAPVPPYFGFGSPEDSLQSSLTVTTLKPPKKNVVQYVVNIGKHLRYEAVMDWVHPEDKDRKFMFSYSLSDCSITITEIPQHNSGFVQRTYLRSTRIPKPGTNWDDPQYYSPDDFAIGKFTTLIQWADALNQ</sequence>
<feature type="domain" description="DM10" evidence="6">
    <location>
        <begin position="425"/>
        <end position="516"/>
    </location>
</feature>
<keyword evidence="4" id="KW-0206">Cytoskeleton</keyword>
<feature type="domain" description="DM10" evidence="6">
    <location>
        <begin position="247"/>
        <end position="367"/>
    </location>
</feature>
<evidence type="ECO:0000256" key="3">
    <source>
        <dbReference type="ARBA" id="ARBA00022737"/>
    </source>
</evidence>
<evidence type="ECO:0000313" key="7">
    <source>
        <dbReference type="EMBL" id="PNF27653.1"/>
    </source>
</evidence>
<evidence type="ECO:0000256" key="5">
    <source>
        <dbReference type="ARBA" id="ARBA00023273"/>
    </source>
</evidence>
<dbReference type="FunFam" id="2.30.29.170:FF:000001">
    <property type="entry name" value="EF-hand domain containing 1"/>
    <property type="match status" value="1"/>
</dbReference>
<proteinExistence type="predicted"/>
<dbReference type="GO" id="GO:0043014">
    <property type="term" value="F:alpha-tubulin binding"/>
    <property type="evidence" value="ECO:0007669"/>
    <property type="project" value="TreeGrafter"/>
</dbReference>
<dbReference type="GO" id="GO:0060285">
    <property type="term" value="P:cilium-dependent cell motility"/>
    <property type="evidence" value="ECO:0007669"/>
    <property type="project" value="TreeGrafter"/>
</dbReference>
<dbReference type="InterPro" id="IPR040193">
    <property type="entry name" value="EFHC1/EFHC2/EFHB"/>
</dbReference>
<evidence type="ECO:0000313" key="8">
    <source>
        <dbReference type="Proteomes" id="UP000235965"/>
    </source>
</evidence>
<dbReference type="AlphaFoldDB" id="A0A2J7QGI0"/>
<dbReference type="EMBL" id="NEVH01014379">
    <property type="protein sequence ID" value="PNF27653.1"/>
    <property type="molecule type" value="Genomic_DNA"/>
</dbReference>
<comment type="caution">
    <text evidence="7">The sequence shown here is derived from an EMBL/GenBank/DDBJ whole genome shotgun (WGS) entry which is preliminary data.</text>
</comment>
<evidence type="ECO:0000256" key="4">
    <source>
        <dbReference type="ARBA" id="ARBA00023212"/>
    </source>
</evidence>
<dbReference type="OrthoDB" id="10255210at2759"/>